<dbReference type="InterPro" id="IPR011059">
    <property type="entry name" value="Metal-dep_hydrolase_composite"/>
</dbReference>
<dbReference type="Gene3D" id="3.20.20.140">
    <property type="entry name" value="Metal-dependent hydrolases"/>
    <property type="match status" value="1"/>
</dbReference>
<keyword evidence="2" id="KW-0378">Hydrolase</keyword>
<accession>A0A4R4X8J6</accession>
<dbReference type="InterPro" id="IPR006680">
    <property type="entry name" value="Amidohydro-rel"/>
</dbReference>
<feature type="domain" description="Amidohydrolase-related" evidence="1">
    <location>
        <begin position="54"/>
        <end position="403"/>
    </location>
</feature>
<dbReference type="OrthoDB" id="9776455at2"/>
<evidence type="ECO:0000259" key="1">
    <source>
        <dbReference type="Pfam" id="PF01979"/>
    </source>
</evidence>
<dbReference type="RefSeq" id="WP_132319409.1">
    <property type="nucleotide sequence ID" value="NZ_SMKR01000042.1"/>
</dbReference>
<dbReference type="EMBL" id="SMKR01000042">
    <property type="protein sequence ID" value="TDD26818.1"/>
    <property type="molecule type" value="Genomic_DNA"/>
</dbReference>
<comment type="caution">
    <text evidence="2">The sequence shown here is derived from an EMBL/GenBank/DDBJ whole genome shotgun (WGS) entry which is preliminary data.</text>
</comment>
<dbReference type="InterPro" id="IPR051781">
    <property type="entry name" value="Metallo-dep_Hydrolase"/>
</dbReference>
<name>A0A4R4X8J6_9ACTN</name>
<dbReference type="Gene3D" id="2.30.40.10">
    <property type="entry name" value="Urease, subunit C, domain 1"/>
    <property type="match status" value="1"/>
</dbReference>
<dbReference type="GO" id="GO:0016810">
    <property type="term" value="F:hydrolase activity, acting on carbon-nitrogen (but not peptide) bonds"/>
    <property type="evidence" value="ECO:0007669"/>
    <property type="project" value="InterPro"/>
</dbReference>
<dbReference type="Proteomes" id="UP000295172">
    <property type="component" value="Unassembled WGS sequence"/>
</dbReference>
<dbReference type="Pfam" id="PF01979">
    <property type="entry name" value="Amidohydro_1"/>
    <property type="match status" value="1"/>
</dbReference>
<protein>
    <submittedName>
        <fullName evidence="2">Amidohydrolase family protein</fullName>
    </submittedName>
</protein>
<dbReference type="InterPro" id="IPR057744">
    <property type="entry name" value="OTAase-like"/>
</dbReference>
<dbReference type="PANTHER" id="PTHR43135">
    <property type="entry name" value="ALPHA-D-RIBOSE 1-METHYLPHOSPHONATE 5-TRIPHOSPHATE DIPHOSPHATASE"/>
    <property type="match status" value="1"/>
</dbReference>
<dbReference type="PANTHER" id="PTHR43135:SF3">
    <property type="entry name" value="ALPHA-D-RIBOSE 1-METHYLPHOSPHONATE 5-TRIPHOSPHATE DIPHOSPHATASE"/>
    <property type="match status" value="1"/>
</dbReference>
<keyword evidence="3" id="KW-1185">Reference proteome</keyword>
<evidence type="ECO:0000313" key="3">
    <source>
        <dbReference type="Proteomes" id="UP000295172"/>
    </source>
</evidence>
<dbReference type="SUPFAM" id="SSF51556">
    <property type="entry name" value="Metallo-dependent hydrolases"/>
    <property type="match status" value="1"/>
</dbReference>
<dbReference type="SUPFAM" id="SSF51338">
    <property type="entry name" value="Composite domain of metallo-dependent hydrolases"/>
    <property type="match status" value="1"/>
</dbReference>
<sequence>MTSLWLLNARLLDGTGSDPVDGAWLRIAHDRIAEVGVGPVTVGSDPVIDCAGRTVMPGLIDCHVHLAAVDMIHLLDRHPKPVLAAQTFRNMTETLRSGFTSVRDAGFTDYGFRHAATAGLVPSPRLFLSTGPLSQTGGHSDFRPRDDHLPQRPTDGLVHLGHVVDGVDACRWAAREVLRRGADQIKVMAGGGCASPNDDVSHTQFTVEELEAVVYEARARQTYVMAHAYNPDAIKNCVKAGVRSIEHVNCVDESAAAAMAKAGTYAVPTIATYELLANDGTDQGMPADQVEKVRRVLADAYEGLKILLAHKVPIGSGSDVLGAHQSSKALELELKARVLGPMGALVASTRTNAQILGRAEDLGTLQPGRLADVLIVDGDPLTDITVLQERSRLHYVLLGGRIVSAADEISTPTPTRAES</sequence>
<proteinExistence type="predicted"/>
<dbReference type="InterPro" id="IPR032466">
    <property type="entry name" value="Metal_Hydrolase"/>
</dbReference>
<evidence type="ECO:0000313" key="2">
    <source>
        <dbReference type="EMBL" id="TDD26818.1"/>
    </source>
</evidence>
<reference evidence="2 3" key="1">
    <citation type="submission" date="2019-02" db="EMBL/GenBank/DDBJ databases">
        <title>Draft genome sequences of novel Actinobacteria.</title>
        <authorList>
            <person name="Sahin N."/>
            <person name="Ay H."/>
            <person name="Saygin H."/>
        </authorList>
    </citation>
    <scope>NUCLEOTIDE SEQUENCE [LARGE SCALE GENOMIC DNA]</scope>
    <source>
        <strain evidence="2 3">16K104</strain>
    </source>
</reference>
<organism evidence="2 3">
    <name type="scientific">Kribbella turkmenica</name>
    <dbReference type="NCBI Taxonomy" id="2530375"/>
    <lineage>
        <taxon>Bacteria</taxon>
        <taxon>Bacillati</taxon>
        <taxon>Actinomycetota</taxon>
        <taxon>Actinomycetes</taxon>
        <taxon>Propionibacteriales</taxon>
        <taxon>Kribbellaceae</taxon>
        <taxon>Kribbella</taxon>
    </lineage>
</organism>
<dbReference type="AlphaFoldDB" id="A0A4R4X8J6"/>
<dbReference type="CDD" id="cd01299">
    <property type="entry name" value="Met_dep_hydrolase_A"/>
    <property type="match status" value="1"/>
</dbReference>
<gene>
    <name evidence="2" type="ORF">E1218_12230</name>
</gene>